<keyword evidence="3 6" id="KW-0489">Methyltransferase</keyword>
<feature type="domain" description="Tetrapyrrole methylase" evidence="7">
    <location>
        <begin position="10"/>
        <end position="209"/>
    </location>
</feature>
<dbReference type="FunFam" id="3.30.950.10:FF:000002">
    <property type="entry name" value="Ribosomal RNA small subunit methyltransferase I"/>
    <property type="match status" value="1"/>
</dbReference>
<evidence type="ECO:0000256" key="1">
    <source>
        <dbReference type="ARBA" id="ARBA00022490"/>
    </source>
</evidence>
<dbReference type="Gene3D" id="3.30.950.10">
    <property type="entry name" value="Methyltransferase, Cobalt-precorrin-4 Transmethylase, Domain 2"/>
    <property type="match status" value="1"/>
</dbReference>
<dbReference type="InterPro" id="IPR014777">
    <property type="entry name" value="4pyrrole_Mease_sub1"/>
</dbReference>
<comment type="function">
    <text evidence="6">Catalyzes the 2'-O-methylation of the ribose of cytidine 1402 (C1402) in 16S rRNA.</text>
</comment>
<dbReference type="AlphaFoldDB" id="A0A095YCZ9"/>
<dbReference type="GO" id="GO:0070677">
    <property type="term" value="F:rRNA (cytosine-2'-O-)-methyltransferase activity"/>
    <property type="evidence" value="ECO:0007669"/>
    <property type="project" value="UniProtKB-UniRule"/>
</dbReference>
<evidence type="ECO:0000256" key="6">
    <source>
        <dbReference type="HAMAP-Rule" id="MF_01877"/>
    </source>
</evidence>
<dbReference type="PANTHER" id="PTHR46111">
    <property type="entry name" value="RIBOSOMAL RNA SMALL SUBUNIT METHYLTRANSFERASE I"/>
    <property type="match status" value="1"/>
</dbReference>
<keyword evidence="2 6" id="KW-0698">rRNA processing</keyword>
<dbReference type="Gene3D" id="3.40.1010.10">
    <property type="entry name" value="Cobalt-precorrin-4 Transmethylase, Domain 1"/>
    <property type="match status" value="1"/>
</dbReference>
<evidence type="ECO:0000259" key="7">
    <source>
        <dbReference type="Pfam" id="PF00590"/>
    </source>
</evidence>
<comment type="similarity">
    <text evidence="6">Belongs to the methyltransferase superfamily. RsmI family.</text>
</comment>
<dbReference type="PROSITE" id="PS01296">
    <property type="entry name" value="RSMI"/>
    <property type="match status" value="1"/>
</dbReference>
<keyword evidence="5 6" id="KW-0949">S-adenosyl-L-methionine</keyword>
<dbReference type="InterPro" id="IPR014776">
    <property type="entry name" value="4pyrrole_Mease_sub2"/>
</dbReference>
<protein>
    <recommendedName>
        <fullName evidence="6">Ribosomal RNA small subunit methyltransferase I</fullName>
        <ecNumber evidence="6">2.1.1.198</ecNumber>
    </recommendedName>
    <alternativeName>
        <fullName evidence="6">16S rRNA 2'-O-ribose C1402 methyltransferase</fullName>
    </alternativeName>
    <alternativeName>
        <fullName evidence="6">rRNA (cytidine-2'-O-)-methyltransferase RsmI</fullName>
    </alternativeName>
</protein>
<evidence type="ECO:0000256" key="3">
    <source>
        <dbReference type="ARBA" id="ARBA00022603"/>
    </source>
</evidence>
<dbReference type="PIRSF" id="PIRSF005917">
    <property type="entry name" value="MTase_YraL"/>
    <property type="match status" value="1"/>
</dbReference>
<evidence type="ECO:0000256" key="5">
    <source>
        <dbReference type="ARBA" id="ARBA00022691"/>
    </source>
</evidence>
<dbReference type="Proteomes" id="UP000053528">
    <property type="component" value="Unassembled WGS sequence"/>
</dbReference>
<comment type="subcellular location">
    <subcellularLocation>
        <location evidence="6">Cytoplasm</location>
    </subcellularLocation>
</comment>
<dbReference type="InterPro" id="IPR018063">
    <property type="entry name" value="SAM_MeTrfase_RsmI_CS"/>
</dbReference>
<dbReference type="FunFam" id="3.40.1010.10:FF:000007">
    <property type="entry name" value="Ribosomal RNA small subunit methyltransferase I"/>
    <property type="match status" value="1"/>
</dbReference>
<keyword evidence="1 6" id="KW-0963">Cytoplasm</keyword>
<dbReference type="InterPro" id="IPR000878">
    <property type="entry name" value="4pyrrol_Mease"/>
</dbReference>
<dbReference type="EC" id="2.1.1.198" evidence="6"/>
<reference evidence="8 9" key="1">
    <citation type="submission" date="2014-07" db="EMBL/GenBank/DDBJ databases">
        <authorList>
            <person name="McCorrison J."/>
            <person name="Sanka R."/>
            <person name="Torralba M."/>
            <person name="Gillis M."/>
            <person name="Haft D.H."/>
            <person name="Methe B."/>
            <person name="Sutton G."/>
            <person name="Nelson K.E."/>
        </authorList>
    </citation>
    <scope>NUCLEOTIDE SEQUENCE [LARGE SCALE GENOMIC DNA]</scope>
    <source>
        <strain evidence="8 9">DNF00011</strain>
    </source>
</reference>
<evidence type="ECO:0000256" key="4">
    <source>
        <dbReference type="ARBA" id="ARBA00022679"/>
    </source>
</evidence>
<gene>
    <name evidence="6" type="primary">rsmI</name>
    <name evidence="8" type="ORF">HMPREF2128_06140</name>
</gene>
<dbReference type="SUPFAM" id="SSF53790">
    <property type="entry name" value="Tetrapyrrole methylase"/>
    <property type="match status" value="1"/>
</dbReference>
<organism evidence="8 9">
    <name type="scientific">Pseudoglutamicibacter albus DNF00011</name>
    <dbReference type="NCBI Taxonomy" id="1401063"/>
    <lineage>
        <taxon>Bacteria</taxon>
        <taxon>Bacillati</taxon>
        <taxon>Actinomycetota</taxon>
        <taxon>Actinomycetes</taxon>
        <taxon>Micrococcales</taxon>
        <taxon>Micrococcaceae</taxon>
        <taxon>Pseudoglutamicibacter</taxon>
    </lineage>
</organism>
<proteinExistence type="inferred from homology"/>
<name>A0A095YCZ9_9MICC</name>
<comment type="caution">
    <text evidence="8">The sequence shown here is derived from an EMBL/GenBank/DDBJ whole genome shotgun (WGS) entry which is preliminary data.</text>
</comment>
<dbReference type="InterPro" id="IPR035996">
    <property type="entry name" value="4pyrrol_Methylase_sf"/>
</dbReference>
<evidence type="ECO:0000313" key="8">
    <source>
        <dbReference type="EMBL" id="KGF20285.1"/>
    </source>
</evidence>
<dbReference type="GO" id="GO:0005737">
    <property type="term" value="C:cytoplasm"/>
    <property type="evidence" value="ECO:0007669"/>
    <property type="project" value="UniProtKB-SubCell"/>
</dbReference>
<dbReference type="EMBL" id="JRNH01000018">
    <property type="protein sequence ID" value="KGF20285.1"/>
    <property type="molecule type" value="Genomic_DNA"/>
</dbReference>
<keyword evidence="4 6" id="KW-0808">Transferase</keyword>
<comment type="catalytic activity">
    <reaction evidence="6">
        <text>cytidine(1402) in 16S rRNA + S-adenosyl-L-methionine = 2'-O-methylcytidine(1402) in 16S rRNA + S-adenosyl-L-homocysteine + H(+)</text>
        <dbReference type="Rhea" id="RHEA:42924"/>
        <dbReference type="Rhea" id="RHEA-COMP:10285"/>
        <dbReference type="Rhea" id="RHEA-COMP:10286"/>
        <dbReference type="ChEBI" id="CHEBI:15378"/>
        <dbReference type="ChEBI" id="CHEBI:57856"/>
        <dbReference type="ChEBI" id="CHEBI:59789"/>
        <dbReference type="ChEBI" id="CHEBI:74495"/>
        <dbReference type="ChEBI" id="CHEBI:82748"/>
        <dbReference type="EC" id="2.1.1.198"/>
    </reaction>
</comment>
<evidence type="ECO:0000313" key="9">
    <source>
        <dbReference type="Proteomes" id="UP000053528"/>
    </source>
</evidence>
<dbReference type="PANTHER" id="PTHR46111:SF1">
    <property type="entry name" value="RIBOSOMAL RNA SMALL SUBUNIT METHYLTRANSFERASE I"/>
    <property type="match status" value="1"/>
</dbReference>
<sequence length="281" mass="30386">MSDVTGRIEIAGTPIGNIGDASPRLLAALEEADVVACEDTRTTAKLLRALGIRARGELVAYHEHNERSRADELVERARRGAHVVVVSDAGMPGISDPGYRIVARAVIEDVPVTVIPGPSALICALAASGLPTDRFTFEGFMPRKASERTAFIRAVSTETRTVVFYETPHRIEATLQALAEGLGGQRRAVISREITKMFEEHRRGTLEELLAGVAEDPPRGEIVVVLEGAAEEAEASIEELVPLVLERVAEGERLKDVCKSLAEAYGVSRRELYDAAVKARP</sequence>
<dbReference type="NCBIfam" id="TIGR00096">
    <property type="entry name" value="16S rRNA (cytidine(1402)-2'-O)-methyltransferase"/>
    <property type="match status" value="1"/>
</dbReference>
<dbReference type="CDD" id="cd11648">
    <property type="entry name" value="RsmI"/>
    <property type="match status" value="1"/>
</dbReference>
<evidence type="ECO:0000256" key="2">
    <source>
        <dbReference type="ARBA" id="ARBA00022552"/>
    </source>
</evidence>
<dbReference type="RefSeq" id="WP_035756216.1">
    <property type="nucleotide sequence ID" value="NZ_JRNH01000018.1"/>
</dbReference>
<accession>A0A095YCZ9</accession>
<dbReference type="Pfam" id="PF00590">
    <property type="entry name" value="TP_methylase"/>
    <property type="match status" value="1"/>
</dbReference>
<dbReference type="HAMAP" id="MF_01877">
    <property type="entry name" value="16SrRNA_methyltr_I"/>
    <property type="match status" value="1"/>
</dbReference>
<dbReference type="InterPro" id="IPR008189">
    <property type="entry name" value="rRNA_ssu_MeTfrase_I"/>
</dbReference>